<sequence length="153" mass="17555">MILFSIVTMRDLIKNYRMIIKGKTQESDTETQPLSSSASSSSHSFGTMREPTVFKHENYSTESEEESVARLKKVKSPYSIQDYMKKYGICMTAIYSSRQYTLAALNFRLRALLSPNFSKHEVDEFPNREETDLFSKIESNDTLLATVLTIIDN</sequence>
<evidence type="ECO:0000313" key="3">
    <source>
        <dbReference type="Proteomes" id="UP001162164"/>
    </source>
</evidence>
<feature type="compositionally biased region" description="Low complexity" evidence="1">
    <location>
        <begin position="35"/>
        <end position="44"/>
    </location>
</feature>
<name>A0ABQ9J406_9CUCU</name>
<organism evidence="2 3">
    <name type="scientific">Molorchus minor</name>
    <dbReference type="NCBI Taxonomy" id="1323400"/>
    <lineage>
        <taxon>Eukaryota</taxon>
        <taxon>Metazoa</taxon>
        <taxon>Ecdysozoa</taxon>
        <taxon>Arthropoda</taxon>
        <taxon>Hexapoda</taxon>
        <taxon>Insecta</taxon>
        <taxon>Pterygota</taxon>
        <taxon>Neoptera</taxon>
        <taxon>Endopterygota</taxon>
        <taxon>Coleoptera</taxon>
        <taxon>Polyphaga</taxon>
        <taxon>Cucujiformia</taxon>
        <taxon>Chrysomeloidea</taxon>
        <taxon>Cerambycidae</taxon>
        <taxon>Lamiinae</taxon>
        <taxon>Monochamini</taxon>
        <taxon>Molorchus</taxon>
    </lineage>
</organism>
<feature type="region of interest" description="Disordered" evidence="1">
    <location>
        <begin position="24"/>
        <end position="47"/>
    </location>
</feature>
<proteinExistence type="predicted"/>
<keyword evidence="3" id="KW-1185">Reference proteome</keyword>
<accession>A0ABQ9J406</accession>
<dbReference type="Proteomes" id="UP001162164">
    <property type="component" value="Unassembled WGS sequence"/>
</dbReference>
<gene>
    <name evidence="2" type="ORF">NQ317_006282</name>
</gene>
<evidence type="ECO:0000256" key="1">
    <source>
        <dbReference type="SAM" id="MobiDB-lite"/>
    </source>
</evidence>
<dbReference type="EMBL" id="JAPWTJ010001304">
    <property type="protein sequence ID" value="KAJ8972766.1"/>
    <property type="molecule type" value="Genomic_DNA"/>
</dbReference>
<evidence type="ECO:0000313" key="2">
    <source>
        <dbReference type="EMBL" id="KAJ8972766.1"/>
    </source>
</evidence>
<protein>
    <submittedName>
        <fullName evidence="2">Uncharacterized protein</fullName>
    </submittedName>
</protein>
<comment type="caution">
    <text evidence="2">The sequence shown here is derived from an EMBL/GenBank/DDBJ whole genome shotgun (WGS) entry which is preliminary data.</text>
</comment>
<reference evidence="2" key="1">
    <citation type="journal article" date="2023" name="Insect Mol. Biol.">
        <title>Genome sequencing provides insights into the evolution of gene families encoding plant cell wall-degrading enzymes in longhorned beetles.</title>
        <authorList>
            <person name="Shin N.R."/>
            <person name="Okamura Y."/>
            <person name="Kirsch R."/>
            <person name="Pauchet Y."/>
        </authorList>
    </citation>
    <scope>NUCLEOTIDE SEQUENCE</scope>
    <source>
        <strain evidence="2">MMC_N1</strain>
    </source>
</reference>